<dbReference type="Proteomes" id="UP000228503">
    <property type="component" value="Unassembled WGS sequence"/>
</dbReference>
<evidence type="ECO:0000313" key="2">
    <source>
        <dbReference type="Proteomes" id="UP000228503"/>
    </source>
</evidence>
<reference evidence="2" key="1">
    <citation type="submission" date="2017-09" db="EMBL/GenBank/DDBJ databases">
        <title>Depth-based differentiation of microbial function through sediment-hosted aquifers and enrichment of novel symbionts in the deep terrestrial subsurface.</title>
        <authorList>
            <person name="Probst A.J."/>
            <person name="Ladd B."/>
            <person name="Jarett J.K."/>
            <person name="Geller-Mcgrath D.E."/>
            <person name="Sieber C.M.K."/>
            <person name="Emerson J.B."/>
            <person name="Anantharaman K."/>
            <person name="Thomas B.C."/>
            <person name="Malmstrom R."/>
            <person name="Stieglmeier M."/>
            <person name="Klingl A."/>
            <person name="Woyke T."/>
            <person name="Ryan C.M."/>
            <person name="Banfield J.F."/>
        </authorList>
    </citation>
    <scope>NUCLEOTIDE SEQUENCE [LARGE SCALE GENOMIC DNA]</scope>
</reference>
<evidence type="ECO:0000313" key="1">
    <source>
        <dbReference type="EMBL" id="PIZ62431.1"/>
    </source>
</evidence>
<gene>
    <name evidence="1" type="ORF">COY16_04265</name>
</gene>
<comment type="caution">
    <text evidence="1">The sequence shown here is derived from an EMBL/GenBank/DDBJ whole genome shotgun (WGS) entry which is preliminary data.</text>
</comment>
<sequence length="253" mass="28658">MAIDGPLGNQRFVSNYLNQFPPSALYGAVPQYAPQSRLYTVGTSCTPAFRTSRQTLMSTLLEGNPKHSMAEAFLSEYLIHIALQPVLENTSFCTQLAPQSLERSSTNHQGVDLLISDEENTLWLGIDAKLRSGKSPFERDGYGWNPEILTPYMYLSLGNWNGALKEMELPVRQWMTTHVVGGVNESKSIPGFGRFRQYLVERIERSLAVCRERVIDHDERPMYGAPESKEELDIFGDKIHMMHGLFTELRLNL</sequence>
<protein>
    <submittedName>
        <fullName evidence="1">Uncharacterized protein</fullName>
    </submittedName>
</protein>
<proteinExistence type="predicted"/>
<dbReference type="EMBL" id="PFOB01000055">
    <property type="protein sequence ID" value="PIZ62431.1"/>
    <property type="molecule type" value="Genomic_DNA"/>
</dbReference>
<name>A0A2M7TX78_9BACT</name>
<dbReference type="AlphaFoldDB" id="A0A2M7TX78"/>
<accession>A0A2M7TX78</accession>
<organism evidence="1 2">
    <name type="scientific">Candidatus Roizmanbacteria bacterium CG_4_10_14_0_2_um_filter_39_13</name>
    <dbReference type="NCBI Taxonomy" id="1974825"/>
    <lineage>
        <taxon>Bacteria</taxon>
        <taxon>Candidatus Roizmaniibacteriota</taxon>
    </lineage>
</organism>